<reference evidence="3" key="1">
    <citation type="journal article" date="2019" name="Environ. Microbiol.">
        <title>Fungal ecological strategies reflected in gene transcription - a case study of two litter decomposers.</title>
        <authorList>
            <person name="Barbi F."/>
            <person name="Kohler A."/>
            <person name="Barry K."/>
            <person name="Baskaran P."/>
            <person name="Daum C."/>
            <person name="Fauchery L."/>
            <person name="Ihrmark K."/>
            <person name="Kuo A."/>
            <person name="LaButti K."/>
            <person name="Lipzen A."/>
            <person name="Morin E."/>
            <person name="Grigoriev I.V."/>
            <person name="Henrissat B."/>
            <person name="Lindahl B."/>
            <person name="Martin F."/>
        </authorList>
    </citation>
    <scope>NUCLEOTIDE SEQUENCE</scope>
    <source>
        <strain evidence="3">JB14</strain>
    </source>
</reference>
<dbReference type="EMBL" id="ML769474">
    <property type="protein sequence ID" value="KAE9399050.1"/>
    <property type="molecule type" value="Genomic_DNA"/>
</dbReference>
<dbReference type="OrthoDB" id="2935562at2759"/>
<organism evidence="3 4">
    <name type="scientific">Gymnopus androsaceus JB14</name>
    <dbReference type="NCBI Taxonomy" id="1447944"/>
    <lineage>
        <taxon>Eukaryota</taxon>
        <taxon>Fungi</taxon>
        <taxon>Dikarya</taxon>
        <taxon>Basidiomycota</taxon>
        <taxon>Agaricomycotina</taxon>
        <taxon>Agaricomycetes</taxon>
        <taxon>Agaricomycetidae</taxon>
        <taxon>Agaricales</taxon>
        <taxon>Marasmiineae</taxon>
        <taxon>Omphalotaceae</taxon>
        <taxon>Gymnopus</taxon>
    </lineage>
</organism>
<evidence type="ECO:0000313" key="3">
    <source>
        <dbReference type="EMBL" id="KAE9399050.1"/>
    </source>
</evidence>
<dbReference type="Proteomes" id="UP000799118">
    <property type="component" value="Unassembled WGS sequence"/>
</dbReference>
<dbReference type="AlphaFoldDB" id="A0A6A4HMS8"/>
<evidence type="ECO:0000256" key="1">
    <source>
        <dbReference type="SAM" id="MobiDB-lite"/>
    </source>
</evidence>
<feature type="compositionally biased region" description="Pro residues" evidence="1">
    <location>
        <begin position="77"/>
        <end position="89"/>
    </location>
</feature>
<protein>
    <submittedName>
        <fullName evidence="3">Uncharacterized protein</fullName>
    </submittedName>
</protein>
<feature type="chain" id="PRO_5025664782" evidence="2">
    <location>
        <begin position="23"/>
        <end position="421"/>
    </location>
</feature>
<proteinExistence type="predicted"/>
<gene>
    <name evidence="3" type="ORF">BT96DRAFT_994326</name>
</gene>
<sequence length="421" mass="47275">MSVWRMFPVSLLRSSLSAHTSASVTHPPDAVGAGITGAMDKSFGHSGSMDLSHTPFQRYWLCCGCILAEAFAKFQPPTPNPDNPWPPRATPQNAPASSPPPPPPATTTMPKEDSRLYHNNLKKKALNSLPADQKRSWNALFRRCFKQLTRQSRINDFNDYNSTSDATAEAFGDGTGPGPQGDNLYLQGDTQPCLSAAEVEAVIWDLVRQAQVSWKVNKPHPVVGANGEEHMEDGSEAAARQNQYALHREQRLKINGRKKTKYEGRKIGIVELREAPSQQDPVAKRKWEMMEEVNEALGTEGQSSEESDREPGKCLSNHAYLLKVTRPFYRHKLARELMENLDKAIDQVHADSGTRRVRHRIRTRSTVRSTNLLQSGLPTALYDPYFLEHLTPTMRNRVRPCDTPMPRFSAYVSQTSDRMQE</sequence>
<evidence type="ECO:0000313" key="4">
    <source>
        <dbReference type="Proteomes" id="UP000799118"/>
    </source>
</evidence>
<name>A0A6A4HMS8_9AGAR</name>
<feature type="signal peptide" evidence="2">
    <location>
        <begin position="1"/>
        <end position="22"/>
    </location>
</feature>
<keyword evidence="2" id="KW-0732">Signal</keyword>
<feature type="region of interest" description="Disordered" evidence="1">
    <location>
        <begin position="77"/>
        <end position="112"/>
    </location>
</feature>
<accession>A0A6A4HMS8</accession>
<keyword evidence="4" id="KW-1185">Reference proteome</keyword>
<evidence type="ECO:0000256" key="2">
    <source>
        <dbReference type="SAM" id="SignalP"/>
    </source>
</evidence>